<feature type="coiled-coil region" evidence="4">
    <location>
        <begin position="335"/>
        <end position="586"/>
    </location>
</feature>
<feature type="compositionally biased region" description="Polar residues" evidence="5">
    <location>
        <begin position="100"/>
        <end position="121"/>
    </location>
</feature>
<evidence type="ECO:0000256" key="4">
    <source>
        <dbReference type="SAM" id="Coils"/>
    </source>
</evidence>
<evidence type="ECO:0000313" key="7">
    <source>
        <dbReference type="EMBL" id="CAI8053208.1"/>
    </source>
</evidence>
<gene>
    <name evidence="7" type="ORF">GBAR_LOCUS29099</name>
</gene>
<keyword evidence="8" id="KW-1185">Reference proteome</keyword>
<feature type="compositionally biased region" description="Low complexity" evidence="5">
    <location>
        <begin position="65"/>
        <end position="76"/>
    </location>
</feature>
<accession>A0AA35TSU4</accession>
<feature type="compositionally biased region" description="Basic and acidic residues" evidence="5">
    <location>
        <begin position="679"/>
        <end position="695"/>
    </location>
</feature>
<protein>
    <submittedName>
        <fullName evidence="7">TATA element modulatory factor</fullName>
    </submittedName>
</protein>
<proteinExistence type="predicted"/>
<dbReference type="GO" id="GO:0005794">
    <property type="term" value="C:Golgi apparatus"/>
    <property type="evidence" value="ECO:0007669"/>
    <property type="project" value="UniProtKB-SubCell"/>
</dbReference>
<comment type="subcellular location">
    <subcellularLocation>
        <location evidence="1">Golgi apparatus</location>
    </subcellularLocation>
</comment>
<comment type="caution">
    <text evidence="7">The sequence shown here is derived from an EMBL/GenBank/DDBJ whole genome shotgun (WGS) entry which is preliminary data.</text>
</comment>
<dbReference type="InterPro" id="IPR052602">
    <property type="entry name" value="Growth_transcription_reg"/>
</dbReference>
<evidence type="ECO:0000256" key="2">
    <source>
        <dbReference type="ARBA" id="ARBA00023034"/>
    </source>
</evidence>
<feature type="domain" description="TATA element modulatory factor 1 TATA binding" evidence="6">
    <location>
        <begin position="804"/>
        <end position="909"/>
    </location>
</feature>
<evidence type="ECO:0000313" key="8">
    <source>
        <dbReference type="Proteomes" id="UP001174909"/>
    </source>
</evidence>
<feature type="region of interest" description="Disordered" evidence="5">
    <location>
        <begin position="1"/>
        <end position="259"/>
    </location>
</feature>
<feature type="coiled-coil region" evidence="4">
    <location>
        <begin position="261"/>
        <end position="309"/>
    </location>
</feature>
<dbReference type="Proteomes" id="UP001174909">
    <property type="component" value="Unassembled WGS sequence"/>
</dbReference>
<feature type="compositionally biased region" description="Polar residues" evidence="5">
    <location>
        <begin position="195"/>
        <end position="211"/>
    </location>
</feature>
<dbReference type="InterPro" id="IPR022092">
    <property type="entry name" value="TMF_DNA-bd"/>
</dbReference>
<evidence type="ECO:0000256" key="1">
    <source>
        <dbReference type="ARBA" id="ARBA00004555"/>
    </source>
</evidence>
<name>A0AA35TSU4_GEOBA</name>
<reference evidence="7" key="1">
    <citation type="submission" date="2023-03" db="EMBL/GenBank/DDBJ databases">
        <authorList>
            <person name="Steffen K."/>
            <person name="Cardenas P."/>
        </authorList>
    </citation>
    <scope>NUCLEOTIDE SEQUENCE</scope>
</reference>
<dbReference type="GO" id="GO:0005783">
    <property type="term" value="C:endoplasmic reticulum"/>
    <property type="evidence" value="ECO:0007669"/>
    <property type="project" value="TreeGrafter"/>
</dbReference>
<dbReference type="Pfam" id="PF12329">
    <property type="entry name" value="TMF_DNA_bd"/>
    <property type="match status" value="1"/>
</dbReference>
<feature type="compositionally biased region" description="Basic and acidic residues" evidence="5">
    <location>
        <begin position="220"/>
        <end position="236"/>
    </location>
</feature>
<feature type="compositionally biased region" description="Pro residues" evidence="5">
    <location>
        <begin position="157"/>
        <end position="175"/>
    </location>
</feature>
<dbReference type="PANTHER" id="PTHR46515">
    <property type="entry name" value="TATA ELEMENT MODULATORY FACTOR TMF1"/>
    <property type="match status" value="1"/>
</dbReference>
<feature type="compositionally biased region" description="Pro residues" evidence="5">
    <location>
        <begin position="127"/>
        <end position="149"/>
    </location>
</feature>
<feature type="compositionally biased region" description="Basic and acidic residues" evidence="5">
    <location>
        <begin position="18"/>
        <end position="28"/>
    </location>
</feature>
<evidence type="ECO:0000256" key="5">
    <source>
        <dbReference type="SAM" id="MobiDB-lite"/>
    </source>
</evidence>
<dbReference type="PANTHER" id="PTHR46515:SF1">
    <property type="entry name" value="TATA ELEMENT MODULATORY FACTOR"/>
    <property type="match status" value="1"/>
</dbReference>
<keyword evidence="2" id="KW-0333">Golgi apparatus</keyword>
<feature type="compositionally biased region" description="Low complexity" evidence="5">
    <location>
        <begin position="744"/>
        <end position="768"/>
    </location>
</feature>
<feature type="region of interest" description="Disordered" evidence="5">
    <location>
        <begin position="679"/>
        <end position="708"/>
    </location>
</feature>
<organism evidence="7 8">
    <name type="scientific">Geodia barretti</name>
    <name type="common">Barrett's horny sponge</name>
    <dbReference type="NCBI Taxonomy" id="519541"/>
    <lineage>
        <taxon>Eukaryota</taxon>
        <taxon>Metazoa</taxon>
        <taxon>Porifera</taxon>
        <taxon>Demospongiae</taxon>
        <taxon>Heteroscleromorpha</taxon>
        <taxon>Tetractinellida</taxon>
        <taxon>Astrophorina</taxon>
        <taxon>Geodiidae</taxon>
        <taxon>Geodia</taxon>
    </lineage>
</organism>
<evidence type="ECO:0000259" key="6">
    <source>
        <dbReference type="Pfam" id="PF12325"/>
    </source>
</evidence>
<feature type="coiled-coil region" evidence="4">
    <location>
        <begin position="808"/>
        <end position="908"/>
    </location>
</feature>
<evidence type="ECO:0000256" key="3">
    <source>
        <dbReference type="ARBA" id="ARBA00023054"/>
    </source>
</evidence>
<feature type="compositionally biased region" description="Basic and acidic residues" evidence="5">
    <location>
        <begin position="47"/>
        <end position="64"/>
    </location>
</feature>
<keyword evidence="3 4" id="KW-0175">Coiled coil</keyword>
<dbReference type="InterPro" id="IPR022091">
    <property type="entry name" value="TMF_TATA-bd"/>
</dbReference>
<feature type="region of interest" description="Disordered" evidence="5">
    <location>
        <begin position="744"/>
        <end position="801"/>
    </location>
</feature>
<dbReference type="AlphaFoldDB" id="A0AA35TSU4"/>
<sequence>MLTSTSEPVGRGGSAGGGDERETDRGEEGEGEVEVNLVVPPAEATDGEAKTHTFHGEEDDRELRPTSTSPHSNHSSMPGTQPHLSSPREERWTEVPLSQEPETAETSSGDSSHPVGSTDTPSEVYRPSPPHTVTPSPVLQPSPNSPPLPISHSPLLPATPPPPSPTKTSPLPPTSPVLEPTNTSDTKLAEEIVSLPQQQTLEAAQLSTNDGSDVMGQSREAQDQQESRSVDVKPVENEGGQLKEGSRDSGVLVSSGNSGAVETLQQELGRVNKLLEARETRMVEMSREVIQLSETNQELQSRLSAAEQDLHTSQGGVEELRSEFTKRIGTTEKKLHTIVKERDSLKKQLQVLTTEQSQQRRSASQELSLLLKEKEEQISGLMDEGEKLSKKELQNSNIIKKLKEKNKQNDQLLVAQRQQIEDCEREVGRLKELVKKKEDNEKKYQESMSQLNSIAEQQEKELTALKTERDELTDKARSLQTNLDNAYKELSELHKVTAVNKSVAHDAVLSAEQTARQELTESLEKQRVEHHREKEQLLLEISELRACVSRCEQQSAWREERMKQEVSDVQQRLQEAEMRNQELTTTISQTTKPFLRQIETLRSAHSAQTANWEKVEADMTHRLVEAQTQLSAAVEKERSATEKALTLQSRITHLERQTASQRQEISRLAASLELERAKAETLEESQQRESAKMEAMRSSMQQSVEELRREKEMLERQLEYERVRLEAESRKACLESQEKERLRSQLASSLSRGLSRQSSTASTTHTQSEILEKSLVQQLSEDARGGSASDSGTGFYHGRIPPTSASAIEQLRSLLKQKEGELANAQTLVGSLERSRAAMANDLAAASSQNVDLVEKVEAIPHLKNKLQELQKNNEALLQMYGEKAEKAEELRLDIVDLKEMYKQQIDALTQR</sequence>
<dbReference type="EMBL" id="CASHTH010004078">
    <property type="protein sequence ID" value="CAI8053208.1"/>
    <property type="molecule type" value="Genomic_DNA"/>
</dbReference>
<dbReference type="Pfam" id="PF12325">
    <property type="entry name" value="TMF_TATA_bd"/>
    <property type="match status" value="1"/>
</dbReference>